<dbReference type="SUPFAM" id="SSF53720">
    <property type="entry name" value="ALDH-like"/>
    <property type="match status" value="1"/>
</dbReference>
<dbReference type="Pfam" id="PF00171">
    <property type="entry name" value="Aldedh"/>
    <property type="match status" value="1"/>
</dbReference>
<reference evidence="4 5" key="1">
    <citation type="journal article" date="2007" name="Science">
        <title>Sea anemone genome reveals ancestral eumetazoan gene repertoire and genomic organization.</title>
        <authorList>
            <person name="Putnam N.H."/>
            <person name="Srivastava M."/>
            <person name="Hellsten U."/>
            <person name="Dirks B."/>
            <person name="Chapman J."/>
            <person name="Salamov A."/>
            <person name="Terry A."/>
            <person name="Shapiro H."/>
            <person name="Lindquist E."/>
            <person name="Kapitonov V.V."/>
            <person name="Jurka J."/>
            <person name="Genikhovich G."/>
            <person name="Grigoriev I.V."/>
            <person name="Lucas S.M."/>
            <person name="Steele R.E."/>
            <person name="Finnerty J.R."/>
            <person name="Technau U."/>
            <person name="Martindale M.Q."/>
            <person name="Rokhsar D.S."/>
        </authorList>
    </citation>
    <scope>NUCLEOTIDE SEQUENCE [LARGE SCALE GENOMIC DNA]</scope>
    <source>
        <strain evidence="5">CH2 X CH6</strain>
    </source>
</reference>
<comment type="similarity">
    <text evidence="1">Belongs to the aldehyde dehydrogenase family.</text>
</comment>
<dbReference type="PANTHER" id="PTHR43860">
    <property type="entry name" value="BETAINE ALDEHYDE DEHYDROGENASE"/>
    <property type="match status" value="1"/>
</dbReference>
<dbReference type="eggNOG" id="KOG2450">
    <property type="taxonomic scope" value="Eukaryota"/>
</dbReference>
<dbReference type="PhylomeDB" id="A7S3J2"/>
<evidence type="ECO:0000256" key="2">
    <source>
        <dbReference type="ARBA" id="ARBA00023027"/>
    </source>
</evidence>
<dbReference type="PANTHER" id="PTHR43860:SF2">
    <property type="entry name" value="BETAINE ALDEHYDE DEHYDROGENASE-RELATED"/>
    <property type="match status" value="1"/>
</dbReference>
<gene>
    <name evidence="4" type="ORF">NEMVEDRAFT_v1g102986</name>
</gene>
<dbReference type="InterPro" id="IPR016163">
    <property type="entry name" value="Ald_DH_C"/>
</dbReference>
<dbReference type="OrthoDB" id="310895at2759"/>
<accession>A7S3J2</accession>
<evidence type="ECO:0000313" key="5">
    <source>
        <dbReference type="Proteomes" id="UP000001593"/>
    </source>
</evidence>
<dbReference type="AlphaFoldDB" id="A7S3J2"/>
<evidence type="ECO:0000256" key="1">
    <source>
        <dbReference type="ARBA" id="ARBA00009986"/>
    </source>
</evidence>
<dbReference type="Gene3D" id="3.40.309.10">
    <property type="entry name" value="Aldehyde Dehydrogenase, Chain A, domain 2"/>
    <property type="match status" value="1"/>
</dbReference>
<evidence type="ECO:0000259" key="3">
    <source>
        <dbReference type="Pfam" id="PF00171"/>
    </source>
</evidence>
<name>A7S3J2_NEMVE</name>
<keyword evidence="2" id="KW-0520">NAD</keyword>
<feature type="non-terminal residue" evidence="4">
    <location>
        <position position="480"/>
    </location>
</feature>
<dbReference type="Proteomes" id="UP000001593">
    <property type="component" value="Unassembled WGS sequence"/>
</dbReference>
<evidence type="ECO:0000313" key="4">
    <source>
        <dbReference type="EMBL" id="EDO41780.1"/>
    </source>
</evidence>
<proteinExistence type="inferred from homology"/>
<dbReference type="InterPro" id="IPR015590">
    <property type="entry name" value="Aldehyde_DH_dom"/>
</dbReference>
<dbReference type="InterPro" id="IPR016162">
    <property type="entry name" value="Ald_DH_N"/>
</dbReference>
<feature type="domain" description="Aldehyde dehydrogenase" evidence="3">
    <location>
        <begin position="11"/>
        <end position="475"/>
    </location>
</feature>
<sequence>ISNFINGEFVPGEDGVYMNDLSPTTGEVICTFPDSNVVDTENAIRAAKSAGIIWAATPKRKRCKYLDCVADLLEKRSEDFSKAETLDTGTVISRANNNKEFANEVLNIRVLVDHALSIMGESTAEGGTLCYSIRHSLGVVAIITSWSQALPSILRHLVPAMASGNCVVIKPSCLAPLTVHLLAKVLKDSGIPKGVVNIVYGRGEVIGRILARHHDVAAVALVGSERAAFSVTMESGPRVKRVSYELGNCHAMVVYDDVDLDELIPTVIKASFLCNAGQHPHAVNRIFVHGAVLEIFTEKLVKAIRKIKIGNPQESSTQIGPLISKEQKQTVLALIQGAINDGAKVIHGGGSPKLDSKLDRGFFVEPTVLGGFKNSMDNPINQLEVQGPVVRIIPFRSESEALSGVNVTAYGLSASIWSKDGQRAHRLAQRIRAGCVWINNWGVVSPSMPCCGARMSGNGQGGGRLLLDFYTQKTTISTQF</sequence>
<dbReference type="HOGENOM" id="CLU_005391_0_0_1"/>
<keyword evidence="5" id="KW-1185">Reference proteome</keyword>
<protein>
    <recommendedName>
        <fullName evidence="3">Aldehyde dehydrogenase domain-containing protein</fullName>
    </recommendedName>
</protein>
<dbReference type="OMA" id="ITSWASP"/>
<dbReference type="GO" id="GO:0016620">
    <property type="term" value="F:oxidoreductase activity, acting on the aldehyde or oxo group of donors, NAD or NADP as acceptor"/>
    <property type="evidence" value="ECO:0007669"/>
    <property type="project" value="InterPro"/>
</dbReference>
<dbReference type="InParanoid" id="A7S3J2"/>
<dbReference type="InterPro" id="IPR016161">
    <property type="entry name" value="Ald_DH/histidinol_DH"/>
</dbReference>
<dbReference type="EMBL" id="DS469573">
    <property type="protein sequence ID" value="EDO41780.1"/>
    <property type="molecule type" value="Genomic_DNA"/>
</dbReference>
<dbReference type="STRING" id="45351.A7S3J2"/>
<dbReference type="KEGG" id="nve:5513596"/>
<dbReference type="Gene3D" id="3.40.605.10">
    <property type="entry name" value="Aldehyde Dehydrogenase, Chain A, domain 1"/>
    <property type="match status" value="1"/>
</dbReference>
<organism evidence="4 5">
    <name type="scientific">Nematostella vectensis</name>
    <name type="common">Starlet sea anemone</name>
    <dbReference type="NCBI Taxonomy" id="45351"/>
    <lineage>
        <taxon>Eukaryota</taxon>
        <taxon>Metazoa</taxon>
        <taxon>Cnidaria</taxon>
        <taxon>Anthozoa</taxon>
        <taxon>Hexacorallia</taxon>
        <taxon>Actiniaria</taxon>
        <taxon>Edwardsiidae</taxon>
        <taxon>Nematostella</taxon>
    </lineage>
</organism>